<feature type="transmembrane region" description="Helical" evidence="1">
    <location>
        <begin position="61"/>
        <end position="91"/>
    </location>
</feature>
<organism evidence="2 3">
    <name type="scientific">Kineococcus mangrovi</name>
    <dbReference type="NCBI Taxonomy" id="1660183"/>
    <lineage>
        <taxon>Bacteria</taxon>
        <taxon>Bacillati</taxon>
        <taxon>Actinomycetota</taxon>
        <taxon>Actinomycetes</taxon>
        <taxon>Kineosporiales</taxon>
        <taxon>Kineosporiaceae</taxon>
        <taxon>Kineococcus</taxon>
    </lineage>
</organism>
<dbReference type="InterPro" id="IPR046862">
    <property type="entry name" value="Rhomboid_2"/>
</dbReference>
<dbReference type="EMBL" id="JBGGTQ010000001">
    <property type="protein sequence ID" value="MEZ0490932.1"/>
    <property type="molecule type" value="Genomic_DNA"/>
</dbReference>
<keyword evidence="1" id="KW-1133">Transmembrane helix</keyword>
<dbReference type="Pfam" id="PF20401">
    <property type="entry name" value="Rhomboid_2"/>
    <property type="match status" value="1"/>
</dbReference>
<proteinExistence type="predicted"/>
<evidence type="ECO:0000313" key="2">
    <source>
        <dbReference type="EMBL" id="MEZ0490932.1"/>
    </source>
</evidence>
<feature type="transmembrane region" description="Helical" evidence="1">
    <location>
        <begin position="158"/>
        <end position="177"/>
    </location>
</feature>
<keyword evidence="1" id="KW-0472">Membrane</keyword>
<protein>
    <submittedName>
        <fullName evidence="2">Rhomboid-like protein</fullName>
    </submittedName>
</protein>
<comment type="caution">
    <text evidence="2">The sequence shown here is derived from an EMBL/GenBank/DDBJ whole genome shotgun (WGS) entry which is preliminary data.</text>
</comment>
<accession>A0ABV4I142</accession>
<sequence>MRTLPRWRDRSHGVPRGIDLAVLYALVVLVVFAGLHTRSLADRARFVQESSTNLDNLRRSPFRVIVLSSVVVPHWVGLLVLVPLVVGLIAVQRWLGRLATLVAFGFGHVGATLVVATVLAAGLTHGRLDPAVARAPDVGVSYGLACVVGVLTARVPRWARVPCAVLPLATLVTVLVLAPDFTALGHVVALLTGLGLAVLVHRGAARPAQLP</sequence>
<keyword evidence="1" id="KW-0812">Transmembrane</keyword>
<dbReference type="RefSeq" id="WP_370716968.1">
    <property type="nucleotide sequence ID" value="NZ_JBGGTQ010000001.1"/>
</dbReference>
<feature type="transmembrane region" description="Helical" evidence="1">
    <location>
        <begin position="21"/>
        <end position="41"/>
    </location>
</feature>
<keyword evidence="3" id="KW-1185">Reference proteome</keyword>
<reference evidence="2 3" key="1">
    <citation type="submission" date="2024-07" db="EMBL/GenBank/DDBJ databases">
        <authorList>
            <person name="Thanompreechachai J."/>
            <person name="Duangmal K."/>
        </authorList>
    </citation>
    <scope>NUCLEOTIDE SEQUENCE [LARGE SCALE GENOMIC DNA]</scope>
    <source>
        <strain evidence="2 3">TBRC 1896</strain>
    </source>
</reference>
<gene>
    <name evidence="2" type="ORF">AB2L28_01610</name>
</gene>
<feature type="transmembrane region" description="Helical" evidence="1">
    <location>
        <begin position="183"/>
        <end position="200"/>
    </location>
</feature>
<evidence type="ECO:0000313" key="3">
    <source>
        <dbReference type="Proteomes" id="UP001566476"/>
    </source>
</evidence>
<dbReference type="Proteomes" id="UP001566476">
    <property type="component" value="Unassembled WGS sequence"/>
</dbReference>
<name>A0ABV4I142_9ACTN</name>
<feature type="transmembrane region" description="Helical" evidence="1">
    <location>
        <begin position="98"/>
        <end position="121"/>
    </location>
</feature>
<feature type="transmembrane region" description="Helical" evidence="1">
    <location>
        <begin position="133"/>
        <end position="151"/>
    </location>
</feature>
<evidence type="ECO:0000256" key="1">
    <source>
        <dbReference type="SAM" id="Phobius"/>
    </source>
</evidence>